<reference evidence="1 2" key="1">
    <citation type="submission" date="2023-07" db="EMBL/GenBank/DDBJ databases">
        <title>Genomic Encyclopedia of Type Strains, Phase IV (KMG-IV): sequencing the most valuable type-strain genomes for metagenomic binning, comparative biology and taxonomic classification.</title>
        <authorList>
            <person name="Goeker M."/>
        </authorList>
    </citation>
    <scope>NUCLEOTIDE SEQUENCE [LARGE SCALE GENOMIC DNA]</scope>
    <source>
        <strain evidence="1 2">DSM 17740</strain>
    </source>
</reference>
<dbReference type="EMBL" id="JAUSUQ010000001">
    <property type="protein sequence ID" value="MDQ0337619.1"/>
    <property type="molecule type" value="Genomic_DNA"/>
</dbReference>
<proteinExistence type="predicted"/>
<dbReference type="RefSeq" id="WP_307334865.1">
    <property type="nucleotide sequence ID" value="NZ_JAUSUQ010000001.1"/>
</dbReference>
<evidence type="ECO:0000313" key="1">
    <source>
        <dbReference type="EMBL" id="MDQ0337619.1"/>
    </source>
</evidence>
<name>A0ABU0CMI6_9BACI</name>
<accession>A0ABU0CMI6</accession>
<keyword evidence="2" id="KW-1185">Reference proteome</keyword>
<evidence type="ECO:0000313" key="2">
    <source>
        <dbReference type="Proteomes" id="UP001232445"/>
    </source>
</evidence>
<comment type="caution">
    <text evidence="1">The sequence shown here is derived from an EMBL/GenBank/DDBJ whole genome shotgun (WGS) entry which is preliminary data.</text>
</comment>
<gene>
    <name evidence="1" type="ORF">J2S00_000389</name>
</gene>
<organism evidence="1 2">
    <name type="scientific">Caldalkalibacillus uzonensis</name>
    <dbReference type="NCBI Taxonomy" id="353224"/>
    <lineage>
        <taxon>Bacteria</taxon>
        <taxon>Bacillati</taxon>
        <taxon>Bacillota</taxon>
        <taxon>Bacilli</taxon>
        <taxon>Bacillales</taxon>
        <taxon>Bacillaceae</taxon>
        <taxon>Caldalkalibacillus</taxon>
    </lineage>
</organism>
<dbReference type="Proteomes" id="UP001232445">
    <property type="component" value="Unassembled WGS sequence"/>
</dbReference>
<protein>
    <submittedName>
        <fullName evidence="1">Uncharacterized protein</fullName>
    </submittedName>
</protein>
<sequence>MHSEQLDKSVPSSLPSTWDARYNPILFEQTKEWYRPHAAVEKNCLTDLAYRHIFFPHQI</sequence>